<sequence length="75" mass="8195">MKISVSLPEDDVAFLDEVAKSPAFDSRSAALHEAIKLMKVEQLKDSYAQADAEWYDSGDAELWDSTVGDGLSSRS</sequence>
<organism evidence="1 2">
    <name type="scientific">Alpinimonas psychrophila</name>
    <dbReference type="NCBI Taxonomy" id="748908"/>
    <lineage>
        <taxon>Bacteria</taxon>
        <taxon>Bacillati</taxon>
        <taxon>Actinomycetota</taxon>
        <taxon>Actinomycetes</taxon>
        <taxon>Micrococcales</taxon>
        <taxon>Microbacteriaceae</taxon>
        <taxon>Alpinimonas</taxon>
    </lineage>
</organism>
<reference evidence="1 2" key="1">
    <citation type="submission" date="2020-07" db="EMBL/GenBank/DDBJ databases">
        <title>Sequencing the genomes of 1000 actinobacteria strains.</title>
        <authorList>
            <person name="Klenk H.-P."/>
        </authorList>
    </citation>
    <scope>NUCLEOTIDE SEQUENCE [LARGE SCALE GENOMIC DNA]</scope>
    <source>
        <strain evidence="1 2">DSM 23737</strain>
    </source>
</reference>
<name>A0A7W3JVI9_9MICO</name>
<gene>
    <name evidence="1" type="ORF">FB555_002146</name>
</gene>
<proteinExistence type="predicted"/>
<evidence type="ECO:0000313" key="1">
    <source>
        <dbReference type="EMBL" id="MBA8830019.1"/>
    </source>
</evidence>
<dbReference type="GO" id="GO:0006355">
    <property type="term" value="P:regulation of DNA-templated transcription"/>
    <property type="evidence" value="ECO:0007669"/>
    <property type="project" value="InterPro"/>
</dbReference>
<dbReference type="InterPro" id="IPR010985">
    <property type="entry name" value="Ribbon_hlx_hlx"/>
</dbReference>
<dbReference type="Proteomes" id="UP000524237">
    <property type="component" value="Unassembled WGS sequence"/>
</dbReference>
<accession>A0A7W3JVI9</accession>
<keyword evidence="2" id="KW-1185">Reference proteome</keyword>
<dbReference type="SUPFAM" id="SSF47598">
    <property type="entry name" value="Ribbon-helix-helix"/>
    <property type="match status" value="1"/>
</dbReference>
<dbReference type="CDD" id="cd22231">
    <property type="entry name" value="RHH_NikR_HicB-like"/>
    <property type="match status" value="1"/>
</dbReference>
<dbReference type="AlphaFoldDB" id="A0A7W3JVI9"/>
<dbReference type="EMBL" id="JACGWU010000010">
    <property type="protein sequence ID" value="MBA8830019.1"/>
    <property type="molecule type" value="Genomic_DNA"/>
</dbReference>
<evidence type="ECO:0000313" key="2">
    <source>
        <dbReference type="Proteomes" id="UP000524237"/>
    </source>
</evidence>
<protein>
    <submittedName>
        <fullName evidence="1">Arc/MetJ-type ribon-helix-helix transcriptional regulator</fullName>
    </submittedName>
</protein>
<dbReference type="RefSeq" id="WP_182485429.1">
    <property type="nucleotide sequence ID" value="NZ_JACGWU010000010.1"/>
</dbReference>
<comment type="caution">
    <text evidence="1">The sequence shown here is derived from an EMBL/GenBank/DDBJ whole genome shotgun (WGS) entry which is preliminary data.</text>
</comment>